<sequence length="263" mass="29958">MINEAISILDAEESRRIDEIRQNVDFICSSLRAQGNMTINQLLQSVRTLTMDDYCNKYRADTNYFLDEQSRKRKGTELVTPSKKRELPGANSHDSAILSKKAPKLKEIQVTSSPTTDFSKKAHFASVVKSIPANRQQQQQGQKQHTVPLTETTSDESEKEASGNPKKINDNNDDEEEVEYGPLFMQFLRPGHPKVTFQLDPQEEVNQTQGFRLQIPYEFVDQFGPGHRRRIVDQIQHIEAQLDTFKQRLLQSPASPSCPSPTL</sequence>
<feature type="region of interest" description="Disordered" evidence="1">
    <location>
        <begin position="132"/>
        <end position="174"/>
    </location>
</feature>
<evidence type="ECO:0000313" key="4">
    <source>
        <dbReference type="Proteomes" id="UP000193560"/>
    </source>
</evidence>
<dbReference type="EMBL" id="MCGE01000009">
    <property type="protein sequence ID" value="ORZ17685.1"/>
    <property type="molecule type" value="Genomic_DNA"/>
</dbReference>
<protein>
    <recommendedName>
        <fullName evidence="2">Borealin N-terminal domain-containing protein</fullName>
    </recommendedName>
</protein>
<dbReference type="AlphaFoldDB" id="A0A1X2IJD7"/>
<dbReference type="Gene3D" id="6.10.250.1900">
    <property type="match status" value="1"/>
</dbReference>
<evidence type="ECO:0000259" key="2">
    <source>
        <dbReference type="Pfam" id="PF10444"/>
    </source>
</evidence>
<evidence type="ECO:0000313" key="3">
    <source>
        <dbReference type="EMBL" id="ORZ17685.1"/>
    </source>
</evidence>
<dbReference type="Proteomes" id="UP000193560">
    <property type="component" value="Unassembled WGS sequence"/>
</dbReference>
<keyword evidence="4" id="KW-1185">Reference proteome</keyword>
<comment type="caution">
    <text evidence="3">The sequence shown here is derived from an EMBL/GenBank/DDBJ whole genome shotgun (WGS) entry which is preliminary data.</text>
</comment>
<evidence type="ECO:0000256" key="1">
    <source>
        <dbReference type="SAM" id="MobiDB-lite"/>
    </source>
</evidence>
<accession>A0A1X2IJD7</accession>
<reference evidence="3 4" key="1">
    <citation type="submission" date="2016-07" db="EMBL/GenBank/DDBJ databases">
        <title>Pervasive Adenine N6-methylation of Active Genes in Fungi.</title>
        <authorList>
            <consortium name="DOE Joint Genome Institute"/>
            <person name="Mondo S.J."/>
            <person name="Dannebaum R.O."/>
            <person name="Kuo R.C."/>
            <person name="Labutti K."/>
            <person name="Haridas S."/>
            <person name="Kuo A."/>
            <person name="Salamov A."/>
            <person name="Ahrendt S.R."/>
            <person name="Lipzen A."/>
            <person name="Sullivan W."/>
            <person name="Andreopoulos W.B."/>
            <person name="Clum A."/>
            <person name="Lindquist E."/>
            <person name="Daum C."/>
            <person name="Ramamoorthy G.K."/>
            <person name="Gryganskyi A."/>
            <person name="Culley D."/>
            <person name="Magnuson J.K."/>
            <person name="James T.Y."/>
            <person name="O'Malley M.A."/>
            <person name="Stajich J.E."/>
            <person name="Spatafora J.W."/>
            <person name="Visel A."/>
            <person name="Grigoriev I.V."/>
        </authorList>
    </citation>
    <scope>NUCLEOTIDE SEQUENCE [LARGE SCALE GENOMIC DNA]</scope>
    <source>
        <strain evidence="3 4">NRRL 1336</strain>
    </source>
</reference>
<dbReference type="InterPro" id="IPR018851">
    <property type="entry name" value="Borealin_N"/>
</dbReference>
<feature type="region of interest" description="Disordered" evidence="1">
    <location>
        <begin position="71"/>
        <end position="101"/>
    </location>
</feature>
<proteinExistence type="predicted"/>
<dbReference type="OrthoDB" id="2368626at2759"/>
<organism evidence="3 4">
    <name type="scientific">Absidia repens</name>
    <dbReference type="NCBI Taxonomy" id="90262"/>
    <lineage>
        <taxon>Eukaryota</taxon>
        <taxon>Fungi</taxon>
        <taxon>Fungi incertae sedis</taxon>
        <taxon>Mucoromycota</taxon>
        <taxon>Mucoromycotina</taxon>
        <taxon>Mucoromycetes</taxon>
        <taxon>Mucorales</taxon>
        <taxon>Cunninghamellaceae</taxon>
        <taxon>Absidia</taxon>
    </lineage>
</organism>
<name>A0A1X2IJD7_9FUNG</name>
<feature type="domain" description="Borealin N-terminal" evidence="2">
    <location>
        <begin position="6"/>
        <end position="57"/>
    </location>
</feature>
<gene>
    <name evidence="3" type="ORF">BCR42DRAFT_412299</name>
</gene>
<dbReference type="Pfam" id="PF10444">
    <property type="entry name" value="Nbl1_Borealin_N"/>
    <property type="match status" value="1"/>
</dbReference>